<gene>
    <name evidence="2" type="ORF">Aiant_35570</name>
</gene>
<name>A0ABN6CBF1_9ACTN</name>
<feature type="transmembrane region" description="Helical" evidence="1">
    <location>
        <begin position="153"/>
        <end position="173"/>
    </location>
</feature>
<feature type="transmembrane region" description="Helical" evidence="1">
    <location>
        <begin position="79"/>
        <end position="97"/>
    </location>
</feature>
<organism evidence="2 3">
    <name type="scientific">Actinoplanes ianthinogenes</name>
    <dbReference type="NCBI Taxonomy" id="122358"/>
    <lineage>
        <taxon>Bacteria</taxon>
        <taxon>Bacillati</taxon>
        <taxon>Actinomycetota</taxon>
        <taxon>Actinomycetes</taxon>
        <taxon>Micromonosporales</taxon>
        <taxon>Micromonosporaceae</taxon>
        <taxon>Actinoplanes</taxon>
    </lineage>
</organism>
<evidence type="ECO:0000313" key="3">
    <source>
        <dbReference type="Proteomes" id="UP000676967"/>
    </source>
</evidence>
<reference evidence="2 3" key="1">
    <citation type="submission" date="2020-08" db="EMBL/GenBank/DDBJ databases">
        <title>Whole genome shotgun sequence of Actinoplanes ianthinogenes NBRC 13996.</title>
        <authorList>
            <person name="Komaki H."/>
            <person name="Tamura T."/>
        </authorList>
    </citation>
    <scope>NUCLEOTIDE SEQUENCE [LARGE SCALE GENOMIC DNA]</scope>
    <source>
        <strain evidence="2 3">NBRC 13996</strain>
    </source>
</reference>
<keyword evidence="1" id="KW-0812">Transmembrane</keyword>
<evidence type="ECO:0000256" key="1">
    <source>
        <dbReference type="SAM" id="Phobius"/>
    </source>
</evidence>
<feature type="transmembrane region" description="Helical" evidence="1">
    <location>
        <begin position="117"/>
        <end position="133"/>
    </location>
</feature>
<keyword evidence="3" id="KW-1185">Reference proteome</keyword>
<dbReference type="Proteomes" id="UP000676967">
    <property type="component" value="Chromosome"/>
</dbReference>
<feature type="transmembrane region" description="Helical" evidence="1">
    <location>
        <begin position="400"/>
        <end position="424"/>
    </location>
</feature>
<accession>A0ABN6CBF1</accession>
<evidence type="ECO:0000313" key="2">
    <source>
        <dbReference type="EMBL" id="BCJ42900.1"/>
    </source>
</evidence>
<dbReference type="SUPFAM" id="SSF110296">
    <property type="entry name" value="Oligoxyloglucan reducing end-specific cellobiohydrolase"/>
    <property type="match status" value="1"/>
</dbReference>
<keyword evidence="1" id="KW-1133">Transmembrane helix</keyword>
<protein>
    <submittedName>
        <fullName evidence="2">Uncharacterized protein</fullName>
    </submittedName>
</protein>
<feature type="transmembrane region" description="Helical" evidence="1">
    <location>
        <begin position="340"/>
        <end position="362"/>
    </location>
</feature>
<sequence>MFSTVNTSRGITFAWLGHPSTVVALAVLVINDHLLKATFPGPLTGKLSDVAGLVLAPPLLAVLATLIAPRLSARRTGQIAMLTVAAGFGLVKAFPYAAQLASAAWSLVTPSLVRADVTDLLALPALAVSWWSLGRAHRTPVRLGPRRFRALRVAVLLPLALTGVAATSASYVFEAQRVEVADGRIYLGAGYSWGEVKSWGVSRDGGRTWTRAEAPPAGDREPESCAGEVCYRAAPGALGVQSRAGYGPWTTSWGFGPRDRWTLYRAYGDLDDIDRQLSTVDVVTAPAAGGYLVAAANGRDGFALRDTTGAWHRIGFPWLGDERLVPYQLPDDRVLSIDRWYAGILAGFLTVAALLIGCVQIAKRAGAQGKAWELATPVLLLGPPVLLLEVLGRADPNQVMGWLGFAGAVPLAGLSAIVLVVALTRTVPRLVRRGRWLGGAALVTGLAAAADLLIFEVWTDTGVEHVLPLILGDLAVFGLSLLALHRLAASAGVTPWPPMRGPLWLTGRVM</sequence>
<feature type="transmembrane region" description="Helical" evidence="1">
    <location>
        <begin position="50"/>
        <end position="67"/>
    </location>
</feature>
<feature type="transmembrane region" description="Helical" evidence="1">
    <location>
        <begin position="465"/>
        <end position="484"/>
    </location>
</feature>
<feature type="transmembrane region" description="Helical" evidence="1">
    <location>
        <begin position="436"/>
        <end position="459"/>
    </location>
</feature>
<dbReference type="EMBL" id="AP023356">
    <property type="protein sequence ID" value="BCJ42900.1"/>
    <property type="molecule type" value="Genomic_DNA"/>
</dbReference>
<keyword evidence="1" id="KW-0472">Membrane</keyword>
<feature type="transmembrane region" description="Helical" evidence="1">
    <location>
        <begin position="374"/>
        <end position="394"/>
    </location>
</feature>
<proteinExistence type="predicted"/>
<feature type="transmembrane region" description="Helical" evidence="1">
    <location>
        <begin position="12"/>
        <end position="30"/>
    </location>
</feature>